<name>A0A3S1BSP2_ELYCH</name>
<accession>A0A3S1BSP2</accession>
<sequence>MFLLMFFYYLLKELLIDIAPCGASAYHQRGGGLDPARDRFLPSVPASILVSIAVPASIRLVSPRTQSPVACLKIGTEGERILPLHHRPLPLKAAPSMGDLDHSTTTKNVGEVGSGATDTNNYRNKNLSAAESWAVLWKVMPKKCEFLMIKEQKRKQGKKKASVERDDCEQLANASVLLRNLDDFITCDSRSITGLFPPRLPRAWKGWIIQQQQQKTSDEVGSGATDTNNYRNKNLSAAESWTVLWKVRPKKCEFLMRAGKSLEAFHGFSNTPPKTSV</sequence>
<dbReference type="EMBL" id="RQTK01000028">
    <property type="protein sequence ID" value="RUS90610.1"/>
    <property type="molecule type" value="Genomic_DNA"/>
</dbReference>
<proteinExistence type="predicted"/>
<organism evidence="2 3">
    <name type="scientific">Elysia chlorotica</name>
    <name type="common">Eastern emerald elysia</name>
    <name type="synonym">Sea slug</name>
    <dbReference type="NCBI Taxonomy" id="188477"/>
    <lineage>
        <taxon>Eukaryota</taxon>
        <taxon>Metazoa</taxon>
        <taxon>Spiralia</taxon>
        <taxon>Lophotrochozoa</taxon>
        <taxon>Mollusca</taxon>
        <taxon>Gastropoda</taxon>
        <taxon>Heterobranchia</taxon>
        <taxon>Euthyneura</taxon>
        <taxon>Panpulmonata</taxon>
        <taxon>Sacoglossa</taxon>
        <taxon>Placobranchoidea</taxon>
        <taxon>Plakobranchidae</taxon>
        <taxon>Elysia</taxon>
    </lineage>
</organism>
<protein>
    <submittedName>
        <fullName evidence="2">Uncharacterized protein</fullName>
    </submittedName>
</protein>
<dbReference type="AlphaFoldDB" id="A0A3S1BSP2"/>
<evidence type="ECO:0000313" key="2">
    <source>
        <dbReference type="EMBL" id="RUS90610.1"/>
    </source>
</evidence>
<keyword evidence="3" id="KW-1185">Reference proteome</keyword>
<gene>
    <name evidence="2" type="ORF">EGW08_001607</name>
</gene>
<comment type="caution">
    <text evidence="2">The sequence shown here is derived from an EMBL/GenBank/DDBJ whole genome shotgun (WGS) entry which is preliminary data.</text>
</comment>
<feature type="chain" id="PRO_5018714373" evidence="1">
    <location>
        <begin position="26"/>
        <end position="277"/>
    </location>
</feature>
<feature type="signal peptide" evidence="1">
    <location>
        <begin position="1"/>
        <end position="25"/>
    </location>
</feature>
<reference evidence="2 3" key="1">
    <citation type="submission" date="2019-01" db="EMBL/GenBank/DDBJ databases">
        <title>A draft genome assembly of the solar-powered sea slug Elysia chlorotica.</title>
        <authorList>
            <person name="Cai H."/>
            <person name="Li Q."/>
            <person name="Fang X."/>
            <person name="Li J."/>
            <person name="Curtis N.E."/>
            <person name="Altenburger A."/>
            <person name="Shibata T."/>
            <person name="Feng M."/>
            <person name="Maeda T."/>
            <person name="Schwartz J.A."/>
            <person name="Shigenobu S."/>
            <person name="Lundholm N."/>
            <person name="Nishiyama T."/>
            <person name="Yang H."/>
            <person name="Hasebe M."/>
            <person name="Li S."/>
            <person name="Pierce S.K."/>
            <person name="Wang J."/>
        </authorList>
    </citation>
    <scope>NUCLEOTIDE SEQUENCE [LARGE SCALE GENOMIC DNA]</scope>
    <source>
        <strain evidence="2">EC2010</strain>
        <tissue evidence="2">Whole organism of an adult</tissue>
    </source>
</reference>
<evidence type="ECO:0000313" key="3">
    <source>
        <dbReference type="Proteomes" id="UP000271974"/>
    </source>
</evidence>
<keyword evidence="1" id="KW-0732">Signal</keyword>
<dbReference type="Proteomes" id="UP000271974">
    <property type="component" value="Unassembled WGS sequence"/>
</dbReference>
<evidence type="ECO:0000256" key="1">
    <source>
        <dbReference type="SAM" id="SignalP"/>
    </source>
</evidence>